<proteinExistence type="predicted"/>
<feature type="signal peptide" evidence="1">
    <location>
        <begin position="1"/>
        <end position="23"/>
    </location>
</feature>
<evidence type="ECO:0000313" key="3">
    <source>
        <dbReference type="Proteomes" id="UP000266861"/>
    </source>
</evidence>
<keyword evidence="1" id="KW-0732">Signal</keyword>
<protein>
    <recommendedName>
        <fullName evidence="4">Cysteine-rich protein</fullName>
    </recommendedName>
</protein>
<evidence type="ECO:0000313" key="2">
    <source>
        <dbReference type="EMBL" id="RHZ70068.1"/>
    </source>
</evidence>
<dbReference type="Proteomes" id="UP000266861">
    <property type="component" value="Unassembled WGS sequence"/>
</dbReference>
<keyword evidence="3" id="KW-1185">Reference proteome</keyword>
<evidence type="ECO:0000256" key="1">
    <source>
        <dbReference type="SAM" id="SignalP"/>
    </source>
</evidence>
<name>A0A397I723_9GLOM</name>
<dbReference type="AlphaFoldDB" id="A0A397I723"/>
<sequence length="86" mass="8556">MAKLSIFVFVTILFLISLNNVSAGPITYALCQTACNVGWCTCYGTLGLTAGAATGGAALPAAAIACNVAQGVCMASCAASFFCPVP</sequence>
<gene>
    <name evidence="2" type="ORF">Glove_275g57</name>
</gene>
<dbReference type="OrthoDB" id="10063670at2759"/>
<dbReference type="PANTHER" id="PTHR37475">
    <property type="entry name" value="ZYGOTE-SPECIFIC CLASS V COPY B GENE PROTEIN"/>
    <property type="match status" value="1"/>
</dbReference>
<reference evidence="2 3" key="1">
    <citation type="submission" date="2018-08" db="EMBL/GenBank/DDBJ databases">
        <title>Genome and evolution of the arbuscular mycorrhizal fungus Diversispora epigaea (formerly Glomus versiforme) and its bacterial endosymbionts.</title>
        <authorList>
            <person name="Sun X."/>
            <person name="Fei Z."/>
            <person name="Harrison M."/>
        </authorList>
    </citation>
    <scope>NUCLEOTIDE SEQUENCE [LARGE SCALE GENOMIC DNA]</scope>
    <source>
        <strain evidence="2 3">IT104</strain>
    </source>
</reference>
<feature type="chain" id="PRO_5017258594" description="Cysteine-rich protein" evidence="1">
    <location>
        <begin position="24"/>
        <end position="86"/>
    </location>
</feature>
<organism evidence="2 3">
    <name type="scientific">Diversispora epigaea</name>
    <dbReference type="NCBI Taxonomy" id="1348612"/>
    <lineage>
        <taxon>Eukaryota</taxon>
        <taxon>Fungi</taxon>
        <taxon>Fungi incertae sedis</taxon>
        <taxon>Mucoromycota</taxon>
        <taxon>Glomeromycotina</taxon>
        <taxon>Glomeromycetes</taxon>
        <taxon>Diversisporales</taxon>
        <taxon>Diversisporaceae</taxon>
        <taxon>Diversispora</taxon>
    </lineage>
</organism>
<dbReference type="STRING" id="1348612.A0A397I723"/>
<comment type="caution">
    <text evidence="2">The sequence shown here is derived from an EMBL/GenBank/DDBJ whole genome shotgun (WGS) entry which is preliminary data.</text>
</comment>
<evidence type="ECO:0008006" key="4">
    <source>
        <dbReference type="Google" id="ProtNLM"/>
    </source>
</evidence>
<dbReference type="EMBL" id="PQFF01000252">
    <property type="protein sequence ID" value="RHZ70068.1"/>
    <property type="molecule type" value="Genomic_DNA"/>
</dbReference>
<accession>A0A397I723</accession>
<dbReference type="PANTHER" id="PTHR37475:SF1">
    <property type="entry name" value="ZYGOTE-SPECIFIC PROTEIN"/>
    <property type="match status" value="1"/>
</dbReference>